<dbReference type="EMBL" id="LXQA011294968">
    <property type="protein sequence ID" value="MCI92241.1"/>
    <property type="molecule type" value="Genomic_DNA"/>
</dbReference>
<keyword evidence="2" id="KW-1185">Reference proteome</keyword>
<accession>A0A392VZ42</accession>
<evidence type="ECO:0000313" key="2">
    <source>
        <dbReference type="Proteomes" id="UP000265520"/>
    </source>
</evidence>
<name>A0A392VZ42_9FABA</name>
<feature type="non-terminal residue" evidence="1">
    <location>
        <position position="42"/>
    </location>
</feature>
<comment type="caution">
    <text evidence="1">The sequence shown here is derived from an EMBL/GenBank/DDBJ whole genome shotgun (WGS) entry which is preliminary data.</text>
</comment>
<proteinExistence type="predicted"/>
<sequence>MDPELTLLLNQYKAVFGKPIGLPPQRLQDHVIPLEPGAKPVK</sequence>
<reference evidence="1 2" key="1">
    <citation type="journal article" date="2018" name="Front. Plant Sci.">
        <title>Red Clover (Trifolium pratense) and Zigzag Clover (T. medium) - A Picture of Genomic Similarities and Differences.</title>
        <authorList>
            <person name="Dluhosova J."/>
            <person name="Istvanek J."/>
            <person name="Nedelnik J."/>
            <person name="Repkova J."/>
        </authorList>
    </citation>
    <scope>NUCLEOTIDE SEQUENCE [LARGE SCALE GENOMIC DNA]</scope>
    <source>
        <strain evidence="2">cv. 10/8</strain>
        <tissue evidence="1">Leaf</tissue>
    </source>
</reference>
<dbReference type="Proteomes" id="UP000265520">
    <property type="component" value="Unassembled WGS sequence"/>
</dbReference>
<protein>
    <submittedName>
        <fullName evidence="1">Uncharacterized protein</fullName>
    </submittedName>
</protein>
<dbReference type="AlphaFoldDB" id="A0A392VZ42"/>
<evidence type="ECO:0000313" key="1">
    <source>
        <dbReference type="EMBL" id="MCI92241.1"/>
    </source>
</evidence>
<organism evidence="1 2">
    <name type="scientific">Trifolium medium</name>
    <dbReference type="NCBI Taxonomy" id="97028"/>
    <lineage>
        <taxon>Eukaryota</taxon>
        <taxon>Viridiplantae</taxon>
        <taxon>Streptophyta</taxon>
        <taxon>Embryophyta</taxon>
        <taxon>Tracheophyta</taxon>
        <taxon>Spermatophyta</taxon>
        <taxon>Magnoliopsida</taxon>
        <taxon>eudicotyledons</taxon>
        <taxon>Gunneridae</taxon>
        <taxon>Pentapetalae</taxon>
        <taxon>rosids</taxon>
        <taxon>fabids</taxon>
        <taxon>Fabales</taxon>
        <taxon>Fabaceae</taxon>
        <taxon>Papilionoideae</taxon>
        <taxon>50 kb inversion clade</taxon>
        <taxon>NPAAA clade</taxon>
        <taxon>Hologalegina</taxon>
        <taxon>IRL clade</taxon>
        <taxon>Trifolieae</taxon>
        <taxon>Trifolium</taxon>
    </lineage>
</organism>